<evidence type="ECO:0000313" key="3">
    <source>
        <dbReference type="Proteomes" id="UP000494206"/>
    </source>
</evidence>
<organism evidence="2 3">
    <name type="scientific">Caenorhabditis bovis</name>
    <dbReference type="NCBI Taxonomy" id="2654633"/>
    <lineage>
        <taxon>Eukaryota</taxon>
        <taxon>Metazoa</taxon>
        <taxon>Ecdysozoa</taxon>
        <taxon>Nematoda</taxon>
        <taxon>Chromadorea</taxon>
        <taxon>Rhabditida</taxon>
        <taxon>Rhabditina</taxon>
        <taxon>Rhabditomorpha</taxon>
        <taxon>Rhabditoidea</taxon>
        <taxon>Rhabditidae</taxon>
        <taxon>Peloderinae</taxon>
        <taxon>Caenorhabditis</taxon>
    </lineage>
</organism>
<dbReference type="OrthoDB" id="5784900at2759"/>
<evidence type="ECO:0000313" key="2">
    <source>
        <dbReference type="EMBL" id="CAB3397257.1"/>
    </source>
</evidence>
<evidence type="ECO:0000256" key="1">
    <source>
        <dbReference type="SAM" id="MobiDB-lite"/>
    </source>
</evidence>
<name>A0A8S1EB43_9PELO</name>
<dbReference type="EMBL" id="CADEPM010000001">
    <property type="protein sequence ID" value="CAB3397257.1"/>
    <property type="molecule type" value="Genomic_DNA"/>
</dbReference>
<comment type="caution">
    <text evidence="2">The sequence shown here is derived from an EMBL/GenBank/DDBJ whole genome shotgun (WGS) entry which is preliminary data.</text>
</comment>
<feature type="region of interest" description="Disordered" evidence="1">
    <location>
        <begin position="34"/>
        <end position="65"/>
    </location>
</feature>
<dbReference type="Proteomes" id="UP000494206">
    <property type="component" value="Unassembled WGS sequence"/>
</dbReference>
<protein>
    <submittedName>
        <fullName evidence="2">Uncharacterized protein</fullName>
    </submittedName>
</protein>
<feature type="compositionally biased region" description="Polar residues" evidence="1">
    <location>
        <begin position="42"/>
        <end position="61"/>
    </location>
</feature>
<accession>A0A8S1EB43</accession>
<gene>
    <name evidence="2" type="ORF">CBOVIS_LOCUS698</name>
</gene>
<proteinExistence type="predicted"/>
<sequence length="118" mass="13293">MWYQNENFEPKKGTKQNLIFSEYVLNPAALIPVPPTYEDSMKSSTPPKYTPETTNSTSRSSVDLPASIATTARLEPFGRGPSTSNDFNYFPQRSMSDSWIKTDHIESTIGDECQSARY</sequence>
<keyword evidence="3" id="KW-1185">Reference proteome</keyword>
<dbReference type="AlphaFoldDB" id="A0A8S1EB43"/>
<reference evidence="2 3" key="1">
    <citation type="submission" date="2020-04" db="EMBL/GenBank/DDBJ databases">
        <authorList>
            <person name="Laetsch R D."/>
            <person name="Stevens L."/>
            <person name="Kumar S."/>
            <person name="Blaxter L. M."/>
        </authorList>
    </citation>
    <scope>NUCLEOTIDE SEQUENCE [LARGE SCALE GENOMIC DNA]</scope>
</reference>